<proteinExistence type="predicted"/>
<dbReference type="EMBL" id="KQ971369">
    <property type="protein sequence ID" value="EFA09419.1"/>
    <property type="molecule type" value="Genomic_DNA"/>
</dbReference>
<evidence type="ECO:0000313" key="2">
    <source>
        <dbReference type="EMBL" id="EFA09419.1"/>
    </source>
</evidence>
<evidence type="ECO:0000256" key="1">
    <source>
        <dbReference type="SAM" id="MobiDB-lite"/>
    </source>
</evidence>
<name>D6X1J4_TRICA</name>
<dbReference type="AlphaFoldDB" id="D6X1J4"/>
<dbReference type="Proteomes" id="UP000007266">
    <property type="component" value="Linkage group 9"/>
</dbReference>
<dbReference type="HOGENOM" id="CLU_2187261_0_0_1"/>
<organism evidence="2 3">
    <name type="scientific">Tribolium castaneum</name>
    <name type="common">Red flour beetle</name>
    <dbReference type="NCBI Taxonomy" id="7070"/>
    <lineage>
        <taxon>Eukaryota</taxon>
        <taxon>Metazoa</taxon>
        <taxon>Ecdysozoa</taxon>
        <taxon>Arthropoda</taxon>
        <taxon>Hexapoda</taxon>
        <taxon>Insecta</taxon>
        <taxon>Pterygota</taxon>
        <taxon>Neoptera</taxon>
        <taxon>Endopterygota</taxon>
        <taxon>Coleoptera</taxon>
        <taxon>Polyphaga</taxon>
        <taxon>Cucujiformia</taxon>
        <taxon>Tenebrionidae</taxon>
        <taxon>Tenebrionidae incertae sedis</taxon>
        <taxon>Tribolium</taxon>
    </lineage>
</organism>
<sequence length="109" mass="13062">MSSSLFRREEEEEEEEMEEKRGRRWSYRVWRNGLFDWGKIDDDGSDVKAGVEFDTFERIWRSVACRLRSLFQLLGNLLNSYRSFLTTCRPATEIMFIRNVPEMLKLSNP</sequence>
<keyword evidence="3" id="KW-1185">Reference proteome</keyword>
<evidence type="ECO:0000313" key="3">
    <source>
        <dbReference type="Proteomes" id="UP000007266"/>
    </source>
</evidence>
<reference evidence="2 3" key="2">
    <citation type="journal article" date="2010" name="Nucleic Acids Res.">
        <title>BeetleBase in 2010: revisions to provide comprehensive genomic information for Tribolium castaneum.</title>
        <authorList>
            <person name="Kim H.S."/>
            <person name="Murphy T."/>
            <person name="Xia J."/>
            <person name="Caragea D."/>
            <person name="Park Y."/>
            <person name="Beeman R.W."/>
            <person name="Lorenzen M.D."/>
            <person name="Butcher S."/>
            <person name="Manak J.R."/>
            <person name="Brown S.J."/>
        </authorList>
    </citation>
    <scope>GENOME REANNOTATION</scope>
    <source>
        <strain evidence="2 3">Georgia GA2</strain>
    </source>
</reference>
<gene>
    <name evidence="2" type="primary">GLEAN_05221</name>
    <name evidence="2" type="ORF">TcasGA2_TC005221</name>
</gene>
<reference evidence="2 3" key="1">
    <citation type="journal article" date="2008" name="Nature">
        <title>The genome of the model beetle and pest Tribolium castaneum.</title>
        <authorList>
            <consortium name="Tribolium Genome Sequencing Consortium"/>
            <person name="Richards S."/>
            <person name="Gibbs R.A."/>
            <person name="Weinstock G.M."/>
            <person name="Brown S.J."/>
            <person name="Denell R."/>
            <person name="Beeman R.W."/>
            <person name="Gibbs R."/>
            <person name="Beeman R.W."/>
            <person name="Brown S.J."/>
            <person name="Bucher G."/>
            <person name="Friedrich M."/>
            <person name="Grimmelikhuijzen C.J."/>
            <person name="Klingler M."/>
            <person name="Lorenzen M."/>
            <person name="Richards S."/>
            <person name="Roth S."/>
            <person name="Schroder R."/>
            <person name="Tautz D."/>
            <person name="Zdobnov E.M."/>
            <person name="Muzny D."/>
            <person name="Gibbs R.A."/>
            <person name="Weinstock G.M."/>
            <person name="Attaway T."/>
            <person name="Bell S."/>
            <person name="Buhay C.J."/>
            <person name="Chandrabose M.N."/>
            <person name="Chavez D."/>
            <person name="Clerk-Blankenburg K.P."/>
            <person name="Cree A."/>
            <person name="Dao M."/>
            <person name="Davis C."/>
            <person name="Chacko J."/>
            <person name="Dinh H."/>
            <person name="Dugan-Rocha S."/>
            <person name="Fowler G."/>
            <person name="Garner T.T."/>
            <person name="Garnes J."/>
            <person name="Gnirke A."/>
            <person name="Hawes A."/>
            <person name="Hernandez J."/>
            <person name="Hines S."/>
            <person name="Holder M."/>
            <person name="Hume J."/>
            <person name="Jhangiani S.N."/>
            <person name="Joshi V."/>
            <person name="Khan Z.M."/>
            <person name="Jackson L."/>
            <person name="Kovar C."/>
            <person name="Kowis A."/>
            <person name="Lee S."/>
            <person name="Lewis L.R."/>
            <person name="Margolis J."/>
            <person name="Morgan M."/>
            <person name="Nazareth L.V."/>
            <person name="Nguyen N."/>
            <person name="Okwuonu G."/>
            <person name="Parker D."/>
            <person name="Richards S."/>
            <person name="Ruiz S.J."/>
            <person name="Santibanez J."/>
            <person name="Savard J."/>
            <person name="Scherer S.E."/>
            <person name="Schneider B."/>
            <person name="Sodergren E."/>
            <person name="Tautz D."/>
            <person name="Vattahil S."/>
            <person name="Villasana D."/>
            <person name="White C.S."/>
            <person name="Wright R."/>
            <person name="Park Y."/>
            <person name="Beeman R.W."/>
            <person name="Lord J."/>
            <person name="Oppert B."/>
            <person name="Lorenzen M."/>
            <person name="Brown S."/>
            <person name="Wang L."/>
            <person name="Savard J."/>
            <person name="Tautz D."/>
            <person name="Richards S."/>
            <person name="Weinstock G."/>
            <person name="Gibbs R.A."/>
            <person name="Liu Y."/>
            <person name="Worley K."/>
            <person name="Weinstock G."/>
            <person name="Elsik C.G."/>
            <person name="Reese J.T."/>
            <person name="Elhaik E."/>
            <person name="Landan G."/>
            <person name="Graur D."/>
            <person name="Arensburger P."/>
            <person name="Atkinson P."/>
            <person name="Beeman R.W."/>
            <person name="Beidler J."/>
            <person name="Brown S.J."/>
            <person name="Demuth J.P."/>
            <person name="Drury D.W."/>
            <person name="Du Y.Z."/>
            <person name="Fujiwara H."/>
            <person name="Lorenzen M."/>
            <person name="Maselli V."/>
            <person name="Osanai M."/>
            <person name="Park Y."/>
            <person name="Robertson H.M."/>
            <person name="Tu Z."/>
            <person name="Wang J.J."/>
            <person name="Wang S."/>
            <person name="Richards S."/>
            <person name="Song H."/>
            <person name="Zhang L."/>
            <person name="Sodergren E."/>
            <person name="Werner D."/>
            <person name="Stanke M."/>
            <person name="Morgenstern B."/>
            <person name="Solovyev V."/>
            <person name="Kosarev P."/>
            <person name="Brown G."/>
            <person name="Chen H.C."/>
            <person name="Ermolaeva O."/>
            <person name="Hlavina W."/>
            <person name="Kapustin Y."/>
            <person name="Kiryutin B."/>
            <person name="Kitts P."/>
            <person name="Maglott D."/>
            <person name="Pruitt K."/>
            <person name="Sapojnikov V."/>
            <person name="Souvorov A."/>
            <person name="Mackey A.J."/>
            <person name="Waterhouse R.M."/>
            <person name="Wyder S."/>
            <person name="Zdobnov E.M."/>
            <person name="Zdobnov E.M."/>
            <person name="Wyder S."/>
            <person name="Kriventseva E.V."/>
            <person name="Kadowaki T."/>
            <person name="Bork P."/>
            <person name="Aranda M."/>
            <person name="Bao R."/>
            <person name="Beermann A."/>
            <person name="Berns N."/>
            <person name="Bolognesi R."/>
            <person name="Bonneton F."/>
            <person name="Bopp D."/>
            <person name="Brown S.J."/>
            <person name="Bucher G."/>
            <person name="Butts T."/>
            <person name="Chaumot A."/>
            <person name="Denell R.E."/>
            <person name="Ferrier D.E."/>
            <person name="Friedrich M."/>
            <person name="Gordon C.M."/>
            <person name="Jindra M."/>
            <person name="Klingler M."/>
            <person name="Lan Q."/>
            <person name="Lattorff H.M."/>
            <person name="Laudet V."/>
            <person name="von Levetsow C."/>
            <person name="Liu Z."/>
            <person name="Lutz R."/>
            <person name="Lynch J.A."/>
            <person name="da Fonseca R.N."/>
            <person name="Posnien N."/>
            <person name="Reuter R."/>
            <person name="Roth S."/>
            <person name="Savard J."/>
            <person name="Schinko J.B."/>
            <person name="Schmitt C."/>
            <person name="Schoppmeier M."/>
            <person name="Schroder R."/>
            <person name="Shippy T.D."/>
            <person name="Simonnet F."/>
            <person name="Marques-Souza H."/>
            <person name="Tautz D."/>
            <person name="Tomoyasu Y."/>
            <person name="Trauner J."/>
            <person name="Van der Zee M."/>
            <person name="Vervoort M."/>
            <person name="Wittkopp N."/>
            <person name="Wimmer E.A."/>
            <person name="Yang X."/>
            <person name="Jones A.K."/>
            <person name="Sattelle D.B."/>
            <person name="Ebert P.R."/>
            <person name="Nelson D."/>
            <person name="Scott J.G."/>
            <person name="Beeman R.W."/>
            <person name="Muthukrishnan S."/>
            <person name="Kramer K.J."/>
            <person name="Arakane Y."/>
            <person name="Beeman R.W."/>
            <person name="Zhu Q."/>
            <person name="Hogenkamp D."/>
            <person name="Dixit R."/>
            <person name="Oppert B."/>
            <person name="Jiang H."/>
            <person name="Zou Z."/>
            <person name="Marshall J."/>
            <person name="Elpidina E."/>
            <person name="Vinokurov K."/>
            <person name="Oppert C."/>
            <person name="Zou Z."/>
            <person name="Evans J."/>
            <person name="Lu Z."/>
            <person name="Zhao P."/>
            <person name="Sumathipala N."/>
            <person name="Altincicek B."/>
            <person name="Vilcinskas A."/>
            <person name="Williams M."/>
            <person name="Hultmark D."/>
            <person name="Hetru C."/>
            <person name="Jiang H."/>
            <person name="Grimmelikhuijzen C.J."/>
            <person name="Hauser F."/>
            <person name="Cazzamali G."/>
            <person name="Williamson M."/>
            <person name="Park Y."/>
            <person name="Li B."/>
            <person name="Tanaka Y."/>
            <person name="Predel R."/>
            <person name="Neupert S."/>
            <person name="Schachtner J."/>
            <person name="Verleyen P."/>
            <person name="Raible F."/>
            <person name="Bork P."/>
            <person name="Friedrich M."/>
            <person name="Walden K.K."/>
            <person name="Robertson H.M."/>
            <person name="Angeli S."/>
            <person name="Foret S."/>
            <person name="Bucher G."/>
            <person name="Schuetz S."/>
            <person name="Maleszka R."/>
            <person name="Wimmer E.A."/>
            <person name="Beeman R.W."/>
            <person name="Lorenzen M."/>
            <person name="Tomoyasu Y."/>
            <person name="Miller S.C."/>
            <person name="Grossmann D."/>
            <person name="Bucher G."/>
        </authorList>
    </citation>
    <scope>NUCLEOTIDE SEQUENCE [LARGE SCALE GENOMIC DNA]</scope>
    <source>
        <strain evidence="2 3">Georgia GA2</strain>
    </source>
</reference>
<feature type="region of interest" description="Disordered" evidence="1">
    <location>
        <begin position="1"/>
        <end position="22"/>
    </location>
</feature>
<accession>D6X1J4</accession>
<protein>
    <submittedName>
        <fullName evidence="2">Uncharacterized protein</fullName>
    </submittedName>
</protein>
<dbReference type="InParanoid" id="D6X1J4"/>